<organism evidence="10 11">
    <name type="scientific">Desulfovibrio ferrophilus</name>
    <dbReference type="NCBI Taxonomy" id="241368"/>
    <lineage>
        <taxon>Bacteria</taxon>
        <taxon>Pseudomonadati</taxon>
        <taxon>Thermodesulfobacteriota</taxon>
        <taxon>Desulfovibrionia</taxon>
        <taxon>Desulfovibrionales</taxon>
        <taxon>Desulfovibrionaceae</taxon>
        <taxon>Desulfovibrio</taxon>
    </lineage>
</organism>
<keyword evidence="5 8" id="KW-1133">Transmembrane helix</keyword>
<name>A0A2Z6AZK1_9BACT</name>
<dbReference type="OrthoDB" id="5512550at2"/>
<evidence type="ECO:0000256" key="3">
    <source>
        <dbReference type="ARBA" id="ARBA00022475"/>
    </source>
</evidence>
<evidence type="ECO:0000313" key="10">
    <source>
        <dbReference type="EMBL" id="BBD08701.1"/>
    </source>
</evidence>
<keyword evidence="10" id="KW-0969">Cilium</keyword>
<dbReference type="Pfam" id="PF13677">
    <property type="entry name" value="MotB_plug"/>
    <property type="match status" value="1"/>
</dbReference>
<dbReference type="PANTHER" id="PTHR30329:SF21">
    <property type="entry name" value="LIPOPROTEIN YIAD-RELATED"/>
    <property type="match status" value="1"/>
</dbReference>
<dbReference type="AlphaFoldDB" id="A0A2Z6AZK1"/>
<sequence length="231" mass="25781">MPGPVKFKRTEREQGGAWELSFADMMTLILCFFILMVTVSEVNREQYEVVAESLGEAMGTKAPEPEAPMIPAEWRQRLKSMEDVRHEITARTRHASDALSLEMRPNAVAVNLRGAVFFELGSAELTPTALEILADIAPPLMGIPYRMTVEGHTDNIPIKSSAFPSNWELSAARASAVARYFIDHGFPRDHVQVMGLADTRPKRPNMDIHGNAIAENQAQNRRIVILVEPME</sequence>
<evidence type="ECO:0000256" key="8">
    <source>
        <dbReference type="SAM" id="Phobius"/>
    </source>
</evidence>
<feature type="transmembrane region" description="Helical" evidence="8">
    <location>
        <begin position="20"/>
        <end position="39"/>
    </location>
</feature>
<dbReference type="SUPFAM" id="SSF103088">
    <property type="entry name" value="OmpA-like"/>
    <property type="match status" value="1"/>
</dbReference>
<dbReference type="KEGG" id="dfl:DFE_1975"/>
<keyword evidence="6 7" id="KW-0472">Membrane</keyword>
<gene>
    <name evidence="10" type="ORF">DFE_1975</name>
</gene>
<evidence type="ECO:0000259" key="9">
    <source>
        <dbReference type="PROSITE" id="PS51123"/>
    </source>
</evidence>
<keyword evidence="3" id="KW-1003">Cell membrane</keyword>
<keyword evidence="10" id="KW-0966">Cell projection</keyword>
<keyword evidence="4 8" id="KW-0812">Transmembrane</keyword>
<evidence type="ECO:0000256" key="5">
    <source>
        <dbReference type="ARBA" id="ARBA00022989"/>
    </source>
</evidence>
<dbReference type="Gene3D" id="3.30.1330.60">
    <property type="entry name" value="OmpA-like domain"/>
    <property type="match status" value="1"/>
</dbReference>
<dbReference type="EMBL" id="AP017378">
    <property type="protein sequence ID" value="BBD08701.1"/>
    <property type="molecule type" value="Genomic_DNA"/>
</dbReference>
<protein>
    <submittedName>
        <fullName evidence="10">Flagellar motor protein</fullName>
    </submittedName>
</protein>
<accession>A0A2Z6AZK1</accession>
<dbReference type="RefSeq" id="WP_126379022.1">
    <property type="nucleotide sequence ID" value="NZ_AP017378.1"/>
</dbReference>
<keyword evidence="10" id="KW-0282">Flagellum</keyword>
<dbReference type="CDD" id="cd07185">
    <property type="entry name" value="OmpA_C-like"/>
    <property type="match status" value="1"/>
</dbReference>
<dbReference type="InterPro" id="IPR025713">
    <property type="entry name" value="MotB-like_N_dom"/>
</dbReference>
<feature type="domain" description="OmpA-like" evidence="9">
    <location>
        <begin position="105"/>
        <end position="231"/>
    </location>
</feature>
<dbReference type="PANTHER" id="PTHR30329">
    <property type="entry name" value="STATOR ELEMENT OF FLAGELLAR MOTOR COMPLEX"/>
    <property type="match status" value="1"/>
</dbReference>
<reference evidence="10 11" key="1">
    <citation type="journal article" date="2018" name="Sci. Adv.">
        <title>Multi-heme cytochromes provide a pathway for survival in energy-limited environments.</title>
        <authorList>
            <person name="Deng X."/>
            <person name="Dohmae N."/>
            <person name="Nealson K.H."/>
            <person name="Hashimoto K."/>
            <person name="Okamoto A."/>
        </authorList>
    </citation>
    <scope>NUCLEOTIDE SEQUENCE [LARGE SCALE GENOMIC DNA]</scope>
    <source>
        <strain evidence="10 11">IS5</strain>
    </source>
</reference>
<dbReference type="PROSITE" id="PS51123">
    <property type="entry name" value="OMPA_2"/>
    <property type="match status" value="1"/>
</dbReference>
<evidence type="ECO:0000313" key="11">
    <source>
        <dbReference type="Proteomes" id="UP000269883"/>
    </source>
</evidence>
<dbReference type="Proteomes" id="UP000269883">
    <property type="component" value="Chromosome"/>
</dbReference>
<dbReference type="Pfam" id="PF00691">
    <property type="entry name" value="OmpA"/>
    <property type="match status" value="1"/>
</dbReference>
<evidence type="ECO:0000256" key="2">
    <source>
        <dbReference type="ARBA" id="ARBA00008914"/>
    </source>
</evidence>
<evidence type="ECO:0000256" key="7">
    <source>
        <dbReference type="PROSITE-ProRule" id="PRU00473"/>
    </source>
</evidence>
<dbReference type="InterPro" id="IPR006665">
    <property type="entry name" value="OmpA-like"/>
</dbReference>
<comment type="subcellular location">
    <subcellularLocation>
        <location evidence="1">Cell membrane</location>
        <topology evidence="1">Single-pass membrane protein</topology>
    </subcellularLocation>
</comment>
<comment type="similarity">
    <text evidence="2">Belongs to the MotB family.</text>
</comment>
<proteinExistence type="inferred from homology"/>
<dbReference type="InterPro" id="IPR050330">
    <property type="entry name" value="Bact_OuterMem_StrucFunc"/>
</dbReference>
<evidence type="ECO:0000256" key="4">
    <source>
        <dbReference type="ARBA" id="ARBA00022692"/>
    </source>
</evidence>
<evidence type="ECO:0000256" key="6">
    <source>
        <dbReference type="ARBA" id="ARBA00023136"/>
    </source>
</evidence>
<evidence type="ECO:0000256" key="1">
    <source>
        <dbReference type="ARBA" id="ARBA00004162"/>
    </source>
</evidence>
<dbReference type="GO" id="GO:0005886">
    <property type="term" value="C:plasma membrane"/>
    <property type="evidence" value="ECO:0007669"/>
    <property type="project" value="UniProtKB-SubCell"/>
</dbReference>
<keyword evidence="11" id="KW-1185">Reference proteome</keyword>
<dbReference type="InterPro" id="IPR036737">
    <property type="entry name" value="OmpA-like_sf"/>
</dbReference>